<dbReference type="SUPFAM" id="SSF75005">
    <property type="entry name" value="Arabinanase/levansucrase/invertase"/>
    <property type="match status" value="1"/>
</dbReference>
<sequence length="480" mass="53241">MKTMHRSGFHETYQNGVTLMKKQLSALLCSALSLTATLAFAAKPTFYHQGVVINTDTLNYNPTDEVIFPSLLKVTDHISGALGNYYLYYAPHDAPGGIAVAYSNTIEGPYTEYSNLPLISNNEPSRWNVSHISSPNVVWMEEYGKFFMYYHGENNTTRWAWSWDGLNWNIAQDNVAVTTADFHNAGFSTSISETSYARVFDYEIPTWGDRYTMVLMVNDGGQRKIALATSDDGKDFTPRDGSLVSPVPDGQSNISGAFYWQDAGKHYVLYHGSSNIYYTEVGANFNLENHQGVFYDPTSGGAEQNKAAEPYLVYDNNQWHMFYSVGARLSQNIGYANETNPAVDMIIDNNSSGFLTSSSGWNSSTSTSGYQGSDYLYDVDAAGGSNVWASWRPTFPNTATYKVYARWTSHSNRPDNIKYKVYAQGQVTEVYRDQTINGGSWQLLGTFTFGAGTSDANRVTLDAASDSGHTIADAVRFVLD</sequence>
<dbReference type="HOGENOM" id="CLU_568439_0_0_6"/>
<gene>
    <name evidence="3" type="ORF">MED297_11085</name>
</gene>
<evidence type="ECO:0000313" key="4">
    <source>
        <dbReference type="Proteomes" id="UP000005953"/>
    </source>
</evidence>
<feature type="chain" id="PRO_5002665108" evidence="1">
    <location>
        <begin position="42"/>
        <end position="480"/>
    </location>
</feature>
<protein>
    <submittedName>
        <fullName evidence="3">Putative secreted protein</fullName>
    </submittedName>
</protein>
<evidence type="ECO:0000313" key="3">
    <source>
        <dbReference type="EMBL" id="EAR10555.1"/>
    </source>
</evidence>
<dbReference type="STRING" id="314283.MED297_11085"/>
<accession>A4BAU2</accession>
<feature type="signal peptide" evidence="1">
    <location>
        <begin position="1"/>
        <end position="41"/>
    </location>
</feature>
<keyword evidence="1" id="KW-0732">Signal</keyword>
<keyword evidence="4" id="KW-1185">Reference proteome</keyword>
<name>A4BAU2_9GAMM</name>
<organism evidence="3 4">
    <name type="scientific">Reinekea blandensis MED297</name>
    <dbReference type="NCBI Taxonomy" id="314283"/>
    <lineage>
        <taxon>Bacteria</taxon>
        <taxon>Pseudomonadati</taxon>
        <taxon>Pseudomonadota</taxon>
        <taxon>Gammaproteobacteria</taxon>
        <taxon>Oceanospirillales</taxon>
        <taxon>Saccharospirillaceae</taxon>
        <taxon>Reinekea</taxon>
    </lineage>
</organism>
<reference evidence="3 4" key="1">
    <citation type="submission" date="2006-02" db="EMBL/GenBank/DDBJ databases">
        <authorList>
            <person name="Pinhassi J."/>
            <person name="Pedros-Alio C."/>
            <person name="Ferriera S."/>
            <person name="Johnson J."/>
            <person name="Kravitz S."/>
            <person name="Halpern A."/>
            <person name="Remington K."/>
            <person name="Beeson K."/>
            <person name="Tran B."/>
            <person name="Rogers Y.-H."/>
            <person name="Friedman R."/>
            <person name="Venter J.C."/>
        </authorList>
    </citation>
    <scope>NUCLEOTIDE SEQUENCE [LARGE SCALE GENOMIC DNA]</scope>
    <source>
        <strain evidence="3 4">MED297</strain>
    </source>
</reference>
<dbReference type="AlphaFoldDB" id="A4BAU2"/>
<dbReference type="InterPro" id="IPR023296">
    <property type="entry name" value="Glyco_hydro_beta-prop_sf"/>
</dbReference>
<evidence type="ECO:0000256" key="1">
    <source>
        <dbReference type="SAM" id="SignalP"/>
    </source>
</evidence>
<dbReference type="InterPro" id="IPR033803">
    <property type="entry name" value="CBD-like_Golvesin-Xly"/>
</dbReference>
<feature type="domain" description="Golvesin/Xly CBD-like" evidence="2">
    <location>
        <begin position="345"/>
        <end position="478"/>
    </location>
</feature>
<dbReference type="Pfam" id="PF25275">
    <property type="entry name" value="Golvesin_C"/>
    <property type="match status" value="1"/>
</dbReference>
<evidence type="ECO:0000259" key="2">
    <source>
        <dbReference type="Pfam" id="PF25275"/>
    </source>
</evidence>
<dbReference type="Proteomes" id="UP000005953">
    <property type="component" value="Unassembled WGS sequence"/>
</dbReference>
<proteinExistence type="predicted"/>
<dbReference type="Gene3D" id="2.115.10.20">
    <property type="entry name" value="Glycosyl hydrolase domain, family 43"/>
    <property type="match status" value="2"/>
</dbReference>
<comment type="caution">
    <text evidence="3">The sequence shown here is derived from an EMBL/GenBank/DDBJ whole genome shotgun (WGS) entry which is preliminary data.</text>
</comment>
<dbReference type="EMBL" id="AAOE01000003">
    <property type="protein sequence ID" value="EAR10555.1"/>
    <property type="molecule type" value="Genomic_DNA"/>
</dbReference>